<reference evidence="1" key="1">
    <citation type="submission" date="2017-07" db="EMBL/GenBank/DDBJ databases">
        <authorList>
            <person name="Mikheyev A."/>
            <person name="Grau M."/>
        </authorList>
    </citation>
    <scope>NUCLEOTIDE SEQUENCE</scope>
    <source>
        <tissue evidence="1">Venom_gland</tissue>
    </source>
</reference>
<name>A0A2D4HUR8_MICLE</name>
<accession>A0A2D4HUR8</accession>
<protein>
    <submittedName>
        <fullName evidence="1">Uncharacterized protein</fullName>
    </submittedName>
</protein>
<evidence type="ECO:0000313" key="1">
    <source>
        <dbReference type="EMBL" id="LAA75701.1"/>
    </source>
</evidence>
<reference evidence="1" key="2">
    <citation type="submission" date="2017-11" db="EMBL/GenBank/DDBJ databases">
        <title>Coralsnake Venomics: Analyses of Venom Gland Transcriptomes and Proteomes of Six Brazilian Taxa.</title>
        <authorList>
            <person name="Aird S.D."/>
            <person name="Jorge da Silva N."/>
            <person name="Qiu L."/>
            <person name="Villar-Briones A."/>
            <person name="Aparecida-Saddi V."/>
            <person name="Campos-Telles M.P."/>
            <person name="Grau M."/>
            <person name="Mikheyev A.S."/>
        </authorList>
    </citation>
    <scope>NUCLEOTIDE SEQUENCE</scope>
    <source>
        <tissue evidence="1">Venom_gland</tissue>
    </source>
</reference>
<dbReference type="EMBL" id="IACK01057328">
    <property type="protein sequence ID" value="LAA75701.1"/>
    <property type="molecule type" value="Transcribed_RNA"/>
</dbReference>
<dbReference type="AlphaFoldDB" id="A0A2D4HUR8"/>
<proteinExistence type="predicted"/>
<organism evidence="1">
    <name type="scientific">Micrurus lemniscatus lemniscatus</name>
    <dbReference type="NCBI Taxonomy" id="129467"/>
    <lineage>
        <taxon>Eukaryota</taxon>
        <taxon>Metazoa</taxon>
        <taxon>Chordata</taxon>
        <taxon>Craniata</taxon>
        <taxon>Vertebrata</taxon>
        <taxon>Euteleostomi</taxon>
        <taxon>Lepidosauria</taxon>
        <taxon>Squamata</taxon>
        <taxon>Bifurcata</taxon>
        <taxon>Unidentata</taxon>
        <taxon>Episquamata</taxon>
        <taxon>Toxicofera</taxon>
        <taxon>Serpentes</taxon>
        <taxon>Colubroidea</taxon>
        <taxon>Elapidae</taxon>
        <taxon>Elapinae</taxon>
        <taxon>Micrurus</taxon>
    </lineage>
</organism>
<sequence>MEEKSDPMVFCSECNMFTVLPEEKANFTCHKCKLVSLLEEKVRSLEERVSTLKLTRDAEAQTEEPLLIHEEKENPSVPVEAAEWKQVSRTRRRARRLSAPIELKNQYQVLMQEKQRRGAELYI</sequence>